<dbReference type="GO" id="GO:0004386">
    <property type="term" value="F:helicase activity"/>
    <property type="evidence" value="ECO:0007669"/>
    <property type="project" value="UniProtKB-KW"/>
</dbReference>
<dbReference type="InterPro" id="IPR011528">
    <property type="entry name" value="NERD"/>
</dbReference>
<gene>
    <name evidence="4" type="ORF">DS745_07400</name>
</gene>
<dbReference type="RefSeq" id="WP_129077621.1">
    <property type="nucleotide sequence ID" value="NZ_QOUX01000026.1"/>
</dbReference>
<dbReference type="Pfam" id="PF00570">
    <property type="entry name" value="HRDC"/>
    <property type="match status" value="2"/>
</dbReference>
<feature type="domain" description="NERD" evidence="2">
    <location>
        <begin position="61"/>
        <end position="180"/>
    </location>
</feature>
<evidence type="ECO:0000259" key="3">
    <source>
        <dbReference type="PROSITE" id="PS50967"/>
    </source>
</evidence>
<comment type="caution">
    <text evidence="4">The sequence shown here is derived from an EMBL/GenBank/DDBJ whole genome shotgun (WGS) entry which is preliminary data.</text>
</comment>
<dbReference type="OrthoDB" id="9776650at2"/>
<dbReference type="EMBL" id="QOUX01000026">
    <property type="protein sequence ID" value="RXJ02207.1"/>
    <property type="molecule type" value="Genomic_DNA"/>
</dbReference>
<feature type="compositionally biased region" description="Polar residues" evidence="1">
    <location>
        <begin position="260"/>
        <end position="269"/>
    </location>
</feature>
<sequence length="462" mass="53195">MSFLKNVFNILTDKREITEPVVYKEFNDKSNLVTNLTRLAEIKNPNVDIKKVESHLKLFSIGQAGEKNVLYELQNSMLPFIVLHDVYVEFESYNAQLDFIIITHKFIMVLEVKKLFGDIHVTDKGEFQRVIRKNNRVVNKEGMYSPINQVERHVAILEKLLKDKGVIERCPIKYSVTFANPKTILDISKNAPANIQSSVIRHDQIKVFIKNELEKKSPVFMLDHQVYEIANTILKYSKEKPFNIEDYTLDLPQKSHNDLTSDTANESRGNTNTNTNTNTNNDAVLKTSLTDFRLRRSRELKVKPYYIFTNKILDCLLEKRPLTLNQLLEIEGFGHKKVEEFGEDILFIIKDNYPEDNLPVSQSTGDSKDKDTSTKMESKVPSKSGNLTVEEIRLALTAFRTSRSKEINVKPYYIFNNNTLEAILEKKPGSINELLRIEGFGPKKAEEFGQEILDIILNSNKL</sequence>
<dbReference type="SMART" id="SM00341">
    <property type="entry name" value="HRDC"/>
    <property type="match status" value="2"/>
</dbReference>
<evidence type="ECO:0000313" key="5">
    <source>
        <dbReference type="Proteomes" id="UP000290649"/>
    </source>
</evidence>
<dbReference type="AlphaFoldDB" id="A0A4Q0VU52"/>
<organism evidence="4 5">
    <name type="scientific">Anaerobacillus alkaliphilus</name>
    <dbReference type="NCBI Taxonomy" id="1548597"/>
    <lineage>
        <taxon>Bacteria</taxon>
        <taxon>Bacillati</taxon>
        <taxon>Bacillota</taxon>
        <taxon>Bacilli</taxon>
        <taxon>Bacillales</taxon>
        <taxon>Bacillaceae</taxon>
        <taxon>Anaerobacillus</taxon>
    </lineage>
</organism>
<feature type="region of interest" description="Disordered" evidence="1">
    <location>
        <begin position="255"/>
        <end position="281"/>
    </location>
</feature>
<dbReference type="PROSITE" id="PS50967">
    <property type="entry name" value="HRDC"/>
    <property type="match status" value="2"/>
</dbReference>
<feature type="compositionally biased region" description="Basic and acidic residues" evidence="1">
    <location>
        <begin position="366"/>
        <end position="380"/>
    </location>
</feature>
<feature type="region of interest" description="Disordered" evidence="1">
    <location>
        <begin position="358"/>
        <end position="382"/>
    </location>
</feature>
<keyword evidence="4" id="KW-0067">ATP-binding</keyword>
<dbReference type="SUPFAM" id="SSF47819">
    <property type="entry name" value="HRDC-like"/>
    <property type="match status" value="2"/>
</dbReference>
<accession>A0A4Q0VU52</accession>
<dbReference type="PROSITE" id="PS50965">
    <property type="entry name" value="NERD"/>
    <property type="match status" value="1"/>
</dbReference>
<name>A0A4Q0VU52_9BACI</name>
<feature type="domain" description="HRDC" evidence="3">
    <location>
        <begin position="386"/>
        <end position="462"/>
    </location>
</feature>
<evidence type="ECO:0000259" key="2">
    <source>
        <dbReference type="PROSITE" id="PS50965"/>
    </source>
</evidence>
<keyword evidence="5" id="KW-1185">Reference proteome</keyword>
<reference evidence="4 5" key="1">
    <citation type="journal article" date="2019" name="Int. J. Syst. Evol. Microbiol.">
        <title>Anaerobacillus alkaliphilus sp. nov., a novel alkaliphilic and moderately halophilic bacterium.</title>
        <authorList>
            <person name="Borsodi A.K."/>
            <person name="Aszalos J.M."/>
            <person name="Bihari P."/>
            <person name="Nagy I."/>
            <person name="Schumann P."/>
            <person name="Sproer C."/>
            <person name="Kovacs A.L."/>
            <person name="Boka K."/>
            <person name="Dobosy P."/>
            <person name="Ovari M."/>
            <person name="Szili-Kovacs T."/>
            <person name="Toth E."/>
        </authorList>
    </citation>
    <scope>NUCLEOTIDE SEQUENCE [LARGE SCALE GENOMIC DNA]</scope>
    <source>
        <strain evidence="4 5">B16-10</strain>
    </source>
</reference>
<dbReference type="Proteomes" id="UP000290649">
    <property type="component" value="Unassembled WGS sequence"/>
</dbReference>
<dbReference type="InterPro" id="IPR044876">
    <property type="entry name" value="HRDC_dom_sf"/>
</dbReference>
<evidence type="ECO:0000256" key="1">
    <source>
        <dbReference type="SAM" id="MobiDB-lite"/>
    </source>
</evidence>
<feature type="domain" description="HRDC" evidence="3">
    <location>
        <begin position="279"/>
        <end position="359"/>
    </location>
</feature>
<protein>
    <submittedName>
        <fullName evidence="4">Helicase</fullName>
    </submittedName>
</protein>
<proteinExistence type="predicted"/>
<feature type="compositionally biased region" description="Low complexity" evidence="1">
    <location>
        <begin position="270"/>
        <end position="281"/>
    </location>
</feature>
<dbReference type="InterPro" id="IPR002121">
    <property type="entry name" value="HRDC_dom"/>
</dbReference>
<keyword evidence="4" id="KW-0347">Helicase</keyword>
<dbReference type="GO" id="GO:0000166">
    <property type="term" value="F:nucleotide binding"/>
    <property type="evidence" value="ECO:0007669"/>
    <property type="project" value="InterPro"/>
</dbReference>
<dbReference type="GO" id="GO:0003676">
    <property type="term" value="F:nucleic acid binding"/>
    <property type="evidence" value="ECO:0007669"/>
    <property type="project" value="InterPro"/>
</dbReference>
<evidence type="ECO:0000313" key="4">
    <source>
        <dbReference type="EMBL" id="RXJ02207.1"/>
    </source>
</evidence>
<keyword evidence="4" id="KW-0547">Nucleotide-binding</keyword>
<dbReference type="InterPro" id="IPR010997">
    <property type="entry name" value="HRDC-like_sf"/>
</dbReference>
<dbReference type="Gene3D" id="1.10.150.80">
    <property type="entry name" value="HRDC domain"/>
    <property type="match status" value="2"/>
</dbReference>
<dbReference type="Pfam" id="PF08378">
    <property type="entry name" value="NERD"/>
    <property type="match status" value="1"/>
</dbReference>
<keyword evidence="4" id="KW-0378">Hydrolase</keyword>